<reference evidence="1 2" key="1">
    <citation type="submission" date="2014-09" db="EMBL/GenBank/DDBJ databases">
        <title>Genome sequence of Sinomonas sp. MUSC 117.</title>
        <authorList>
            <person name="Lee L.-H."/>
        </authorList>
    </citation>
    <scope>NUCLEOTIDE SEQUENCE [LARGE SCALE GENOMIC DNA]</scope>
    <source>
        <strain evidence="1 2">MUSC 117</strain>
    </source>
</reference>
<evidence type="ECO:0008006" key="3">
    <source>
        <dbReference type="Google" id="ProtNLM"/>
    </source>
</evidence>
<dbReference type="AlphaFoldDB" id="A0A0B2AIS3"/>
<evidence type="ECO:0000313" key="1">
    <source>
        <dbReference type="EMBL" id="KHL03183.1"/>
    </source>
</evidence>
<evidence type="ECO:0000313" key="2">
    <source>
        <dbReference type="Proteomes" id="UP000030982"/>
    </source>
</evidence>
<comment type="caution">
    <text evidence="1">The sequence shown here is derived from an EMBL/GenBank/DDBJ whole genome shotgun (WGS) entry which is preliminary data.</text>
</comment>
<organism evidence="1 2">
    <name type="scientific">Sinomonas humi</name>
    <dbReference type="NCBI Taxonomy" id="1338436"/>
    <lineage>
        <taxon>Bacteria</taxon>
        <taxon>Bacillati</taxon>
        <taxon>Actinomycetota</taxon>
        <taxon>Actinomycetes</taxon>
        <taxon>Micrococcales</taxon>
        <taxon>Micrococcaceae</taxon>
        <taxon>Sinomonas</taxon>
    </lineage>
</organism>
<dbReference type="Proteomes" id="UP000030982">
    <property type="component" value="Unassembled WGS sequence"/>
</dbReference>
<sequence>MLGERSTPAPLEFSRLPERGVVAGEGVIRSVTFVAPSEAPRFTAMIEDAGAERPGRGPAIRLVWLGRRQIRGIGAGTPIRFSGMLSTVGGEPTVYNPRYEILAKEE</sequence>
<accession>A0A0B2AIS3</accession>
<keyword evidence="2" id="KW-1185">Reference proteome</keyword>
<dbReference type="OrthoDB" id="3268233at2"/>
<protein>
    <recommendedName>
        <fullName evidence="3">DNA-binding protein</fullName>
    </recommendedName>
</protein>
<dbReference type="STRING" id="1338436.LK10_09815"/>
<proteinExistence type="predicted"/>
<dbReference type="EMBL" id="JTDL01000104">
    <property type="protein sequence ID" value="KHL03183.1"/>
    <property type="molecule type" value="Genomic_DNA"/>
</dbReference>
<gene>
    <name evidence="1" type="ORF">LK10_09815</name>
</gene>
<name>A0A0B2AIS3_9MICC</name>